<evidence type="ECO:0000313" key="11">
    <source>
        <dbReference type="Proteomes" id="UP000177082"/>
    </source>
</evidence>
<proteinExistence type="inferred from homology"/>
<feature type="transmembrane region" description="Helical" evidence="8">
    <location>
        <begin position="12"/>
        <end position="33"/>
    </location>
</feature>
<keyword evidence="7 8" id="KW-0472">Membrane</keyword>
<evidence type="ECO:0000256" key="2">
    <source>
        <dbReference type="ARBA" id="ARBA00006464"/>
    </source>
</evidence>
<evidence type="ECO:0000256" key="4">
    <source>
        <dbReference type="ARBA" id="ARBA00022679"/>
    </source>
</evidence>
<evidence type="ECO:0000259" key="9">
    <source>
        <dbReference type="Pfam" id="PF02397"/>
    </source>
</evidence>
<dbReference type="GO" id="GO:0016780">
    <property type="term" value="F:phosphotransferase activity, for other substituted phosphate groups"/>
    <property type="evidence" value="ECO:0007669"/>
    <property type="project" value="TreeGrafter"/>
</dbReference>
<keyword evidence="4" id="KW-0808">Transferase</keyword>
<dbReference type="Pfam" id="PF02397">
    <property type="entry name" value="Bac_transf"/>
    <property type="match status" value="1"/>
</dbReference>
<protein>
    <recommendedName>
        <fullName evidence="9">Bacterial sugar transferase domain-containing protein</fullName>
    </recommendedName>
</protein>
<sequence>MFYDLVKRTIDIVGSIFLLILFSPVVIVTVIAIKLTSPGPILADIPEKVGQRGKLFKIYKFRSMIINAHEAMRTDPRFRELYKKYKERNFKGPANDPRITTVGKLIRKHSIDEIPQLLNVIRSEMSIVGPRPCYIEEIEDYKRRYPNSKDYLKDILSVKPGITGFWQVSGRSVVMDERRLEMDAYYARKRSILLDILILLKTPLAMISGKGTV</sequence>
<name>A0A1F8BD30_9BACT</name>
<dbReference type="PANTHER" id="PTHR30576">
    <property type="entry name" value="COLANIC BIOSYNTHESIS UDP-GLUCOSE LIPID CARRIER TRANSFERASE"/>
    <property type="match status" value="1"/>
</dbReference>
<dbReference type="Proteomes" id="UP000177082">
    <property type="component" value="Unassembled WGS sequence"/>
</dbReference>
<organism evidence="10 11">
    <name type="scientific">Candidatus Woesebacteria bacterium RIFCSPLOWO2_01_FULL_39_21</name>
    <dbReference type="NCBI Taxonomy" id="1802519"/>
    <lineage>
        <taxon>Bacteria</taxon>
        <taxon>Candidatus Woeseibacteriota</taxon>
    </lineage>
</organism>
<evidence type="ECO:0000256" key="1">
    <source>
        <dbReference type="ARBA" id="ARBA00004236"/>
    </source>
</evidence>
<comment type="caution">
    <text evidence="10">The sequence shown here is derived from an EMBL/GenBank/DDBJ whole genome shotgun (WGS) entry which is preliminary data.</text>
</comment>
<reference evidence="10 11" key="1">
    <citation type="journal article" date="2016" name="Nat. Commun.">
        <title>Thousands of microbial genomes shed light on interconnected biogeochemical processes in an aquifer system.</title>
        <authorList>
            <person name="Anantharaman K."/>
            <person name="Brown C.T."/>
            <person name="Hug L.A."/>
            <person name="Sharon I."/>
            <person name="Castelle C.J."/>
            <person name="Probst A.J."/>
            <person name="Thomas B.C."/>
            <person name="Singh A."/>
            <person name="Wilkins M.J."/>
            <person name="Karaoz U."/>
            <person name="Brodie E.L."/>
            <person name="Williams K.H."/>
            <person name="Hubbard S.S."/>
            <person name="Banfield J.F."/>
        </authorList>
    </citation>
    <scope>NUCLEOTIDE SEQUENCE [LARGE SCALE GENOMIC DNA]</scope>
</reference>
<keyword evidence="3" id="KW-1003">Cell membrane</keyword>
<dbReference type="GO" id="GO:0005886">
    <property type="term" value="C:plasma membrane"/>
    <property type="evidence" value="ECO:0007669"/>
    <property type="project" value="UniProtKB-SubCell"/>
</dbReference>
<comment type="similarity">
    <text evidence="2">Belongs to the bacterial sugar transferase family.</text>
</comment>
<accession>A0A1F8BD30</accession>
<evidence type="ECO:0000256" key="8">
    <source>
        <dbReference type="SAM" id="Phobius"/>
    </source>
</evidence>
<evidence type="ECO:0000256" key="3">
    <source>
        <dbReference type="ARBA" id="ARBA00022475"/>
    </source>
</evidence>
<dbReference type="AlphaFoldDB" id="A0A1F8BD30"/>
<comment type="subcellular location">
    <subcellularLocation>
        <location evidence="1">Cell membrane</location>
    </subcellularLocation>
</comment>
<dbReference type="STRING" id="1802519.A2961_02735"/>
<evidence type="ECO:0000256" key="6">
    <source>
        <dbReference type="ARBA" id="ARBA00022989"/>
    </source>
</evidence>
<evidence type="ECO:0000256" key="7">
    <source>
        <dbReference type="ARBA" id="ARBA00023136"/>
    </source>
</evidence>
<feature type="domain" description="Bacterial sugar transferase" evidence="9">
    <location>
        <begin position="7"/>
        <end position="207"/>
    </location>
</feature>
<evidence type="ECO:0000256" key="5">
    <source>
        <dbReference type="ARBA" id="ARBA00022692"/>
    </source>
</evidence>
<keyword evidence="6 8" id="KW-1133">Transmembrane helix</keyword>
<keyword evidence="5 8" id="KW-0812">Transmembrane</keyword>
<dbReference type="EMBL" id="MGHF01000030">
    <property type="protein sequence ID" value="OGM61956.1"/>
    <property type="molecule type" value="Genomic_DNA"/>
</dbReference>
<dbReference type="PANTHER" id="PTHR30576:SF4">
    <property type="entry name" value="UNDECAPRENYL-PHOSPHATE GALACTOSE PHOSPHOTRANSFERASE"/>
    <property type="match status" value="1"/>
</dbReference>
<dbReference type="InterPro" id="IPR003362">
    <property type="entry name" value="Bact_transf"/>
</dbReference>
<gene>
    <name evidence="10" type="ORF">A2961_02735</name>
</gene>
<evidence type="ECO:0000313" key="10">
    <source>
        <dbReference type="EMBL" id="OGM61956.1"/>
    </source>
</evidence>